<dbReference type="Pfam" id="PF07228">
    <property type="entry name" value="SpoIIE"/>
    <property type="match status" value="1"/>
</dbReference>
<dbReference type="Gene3D" id="3.60.40.10">
    <property type="entry name" value="PPM-type phosphatase domain"/>
    <property type="match status" value="1"/>
</dbReference>
<evidence type="ECO:0000313" key="4">
    <source>
        <dbReference type="EMBL" id="MFC5754563.1"/>
    </source>
</evidence>
<proteinExistence type="predicted"/>
<dbReference type="EMBL" id="JBHSON010000163">
    <property type="protein sequence ID" value="MFC5754563.1"/>
    <property type="molecule type" value="Genomic_DNA"/>
</dbReference>
<dbReference type="Proteomes" id="UP001596074">
    <property type="component" value="Unassembled WGS sequence"/>
</dbReference>
<dbReference type="InterPro" id="IPR036457">
    <property type="entry name" value="PPM-type-like_dom_sf"/>
</dbReference>
<dbReference type="InterPro" id="IPR052016">
    <property type="entry name" value="Bact_Sigma-Reg"/>
</dbReference>
<dbReference type="PANTHER" id="PTHR43156">
    <property type="entry name" value="STAGE II SPORULATION PROTEIN E-RELATED"/>
    <property type="match status" value="1"/>
</dbReference>
<name>A0ABW1AJE8_9ACTN</name>
<reference evidence="5" key="1">
    <citation type="journal article" date="2019" name="Int. J. Syst. Evol. Microbiol.">
        <title>The Global Catalogue of Microorganisms (GCM) 10K type strain sequencing project: providing services to taxonomists for standard genome sequencing and annotation.</title>
        <authorList>
            <consortium name="The Broad Institute Genomics Platform"/>
            <consortium name="The Broad Institute Genome Sequencing Center for Infectious Disease"/>
            <person name="Wu L."/>
            <person name="Ma J."/>
        </authorList>
    </citation>
    <scope>NUCLEOTIDE SEQUENCE [LARGE SCALE GENOMIC DNA]</scope>
    <source>
        <strain evidence="5">KCTC 42087</strain>
    </source>
</reference>
<keyword evidence="5" id="KW-1185">Reference proteome</keyword>
<keyword evidence="1 4" id="KW-0378">Hydrolase</keyword>
<dbReference type="PANTHER" id="PTHR43156:SF2">
    <property type="entry name" value="STAGE II SPORULATION PROTEIN E"/>
    <property type="match status" value="1"/>
</dbReference>
<evidence type="ECO:0000313" key="5">
    <source>
        <dbReference type="Proteomes" id="UP001596074"/>
    </source>
</evidence>
<comment type="caution">
    <text evidence="4">The sequence shown here is derived from an EMBL/GenBank/DDBJ whole genome shotgun (WGS) entry which is preliminary data.</text>
</comment>
<sequence length="439" mass="47174">MRSAQSRDLEQALWDALPYELIGRARAAFEEHADAAGVEILLADYRQAYLVPTVSGGDPVRVDNTPEGHAFAAQRVVRGERDGEPVLHLPLSVHGDRLGVLSVRPSAKADEDLREANGEGPPWEERMESAAVVLARALKIADANTDLYRRIRRRTRLTLAAEMQWDLLPGRACDTGTFHLAGQLEPAYAVWGDNFDWSVSEDRLTLTVSNGTGTGTEAAALTHLAISALRNARRSGADIAEQAALADQTLYAHHRGTRHLATLLLDFEPATGRVLAIDAGSPRVYRMRGSTTEILDFEAQLPLGMFGDAHYTTEEFMIEPGDRLVVVSDGVHSAKSPAGELYGTLALLQALRETRLQNPSEAVRTFIRHFLAYHQGAEQVDDAVVVCLDWNGIPGSAPDAEQDSAAEDDSAAGGESVAGAGGESGAGRDSGSETAPVRA</sequence>
<dbReference type="EC" id="3.1.3.16" evidence="4"/>
<gene>
    <name evidence="4" type="ORF">ACFPZN_53880</name>
</gene>
<dbReference type="SMART" id="SM00331">
    <property type="entry name" value="PP2C_SIG"/>
    <property type="match status" value="1"/>
</dbReference>
<protein>
    <submittedName>
        <fullName evidence="4">PP2C family protein-serine/threonine phosphatase</fullName>
        <ecNumber evidence="4">3.1.3.16</ecNumber>
    </submittedName>
</protein>
<evidence type="ECO:0000256" key="2">
    <source>
        <dbReference type="SAM" id="MobiDB-lite"/>
    </source>
</evidence>
<dbReference type="SUPFAM" id="SSF81606">
    <property type="entry name" value="PP2C-like"/>
    <property type="match status" value="1"/>
</dbReference>
<feature type="compositionally biased region" description="Acidic residues" evidence="2">
    <location>
        <begin position="400"/>
        <end position="410"/>
    </location>
</feature>
<dbReference type="GO" id="GO:0004722">
    <property type="term" value="F:protein serine/threonine phosphatase activity"/>
    <property type="evidence" value="ECO:0007669"/>
    <property type="project" value="UniProtKB-EC"/>
</dbReference>
<feature type="domain" description="PPM-type phosphatase" evidence="3">
    <location>
        <begin position="175"/>
        <end position="390"/>
    </location>
</feature>
<evidence type="ECO:0000259" key="3">
    <source>
        <dbReference type="SMART" id="SM00331"/>
    </source>
</evidence>
<dbReference type="InterPro" id="IPR001932">
    <property type="entry name" value="PPM-type_phosphatase-like_dom"/>
</dbReference>
<dbReference type="RefSeq" id="WP_378292794.1">
    <property type="nucleotide sequence ID" value="NZ_JBHSON010000163.1"/>
</dbReference>
<evidence type="ECO:0000256" key="1">
    <source>
        <dbReference type="ARBA" id="ARBA00022801"/>
    </source>
</evidence>
<organism evidence="4 5">
    <name type="scientific">Actinomadura rugatobispora</name>
    <dbReference type="NCBI Taxonomy" id="1994"/>
    <lineage>
        <taxon>Bacteria</taxon>
        <taxon>Bacillati</taxon>
        <taxon>Actinomycetota</taxon>
        <taxon>Actinomycetes</taxon>
        <taxon>Streptosporangiales</taxon>
        <taxon>Thermomonosporaceae</taxon>
        <taxon>Actinomadura</taxon>
    </lineage>
</organism>
<feature type="region of interest" description="Disordered" evidence="2">
    <location>
        <begin position="396"/>
        <end position="439"/>
    </location>
</feature>
<accession>A0ABW1AJE8</accession>